<proteinExistence type="predicted"/>
<comment type="caution">
    <text evidence="1">The sequence shown here is derived from an EMBL/GenBank/DDBJ whole genome shotgun (WGS) entry which is preliminary data.</text>
</comment>
<accession>A0A1W0WZA6</accession>
<gene>
    <name evidence="1" type="ORF">BV898_05368</name>
</gene>
<evidence type="ECO:0000313" key="2">
    <source>
        <dbReference type="Proteomes" id="UP000192578"/>
    </source>
</evidence>
<protein>
    <submittedName>
        <fullName evidence="1">Uncharacterized protein</fullName>
    </submittedName>
</protein>
<sequence>MVLETAPDVRPDSIVGDAGINTRIVLLHIVDHELMMPLNMLGAVGWTNDVVILPPEHLRLQLALSVTDRVTL</sequence>
<dbReference type="Proteomes" id="UP000192578">
    <property type="component" value="Unassembled WGS sequence"/>
</dbReference>
<keyword evidence="2" id="KW-1185">Reference proteome</keyword>
<reference evidence="2" key="1">
    <citation type="submission" date="2017-01" db="EMBL/GenBank/DDBJ databases">
        <title>Comparative genomics of anhydrobiosis in the tardigrade Hypsibius dujardini.</title>
        <authorList>
            <person name="Yoshida Y."/>
            <person name="Koutsovoulos G."/>
            <person name="Laetsch D."/>
            <person name="Stevens L."/>
            <person name="Kumar S."/>
            <person name="Horikawa D."/>
            <person name="Ishino K."/>
            <person name="Komine S."/>
            <person name="Tomita M."/>
            <person name="Blaxter M."/>
            <person name="Arakawa K."/>
        </authorList>
    </citation>
    <scope>NUCLEOTIDE SEQUENCE [LARGE SCALE GENOMIC DNA]</scope>
    <source>
        <strain evidence="2">Z151</strain>
    </source>
</reference>
<dbReference type="AlphaFoldDB" id="A0A1W0WZA6"/>
<organism evidence="1 2">
    <name type="scientific">Hypsibius exemplaris</name>
    <name type="common">Freshwater tardigrade</name>
    <dbReference type="NCBI Taxonomy" id="2072580"/>
    <lineage>
        <taxon>Eukaryota</taxon>
        <taxon>Metazoa</taxon>
        <taxon>Ecdysozoa</taxon>
        <taxon>Tardigrada</taxon>
        <taxon>Eutardigrada</taxon>
        <taxon>Parachela</taxon>
        <taxon>Hypsibioidea</taxon>
        <taxon>Hypsibiidae</taxon>
        <taxon>Hypsibius</taxon>
    </lineage>
</organism>
<evidence type="ECO:0000313" key="1">
    <source>
        <dbReference type="EMBL" id="OQV20546.1"/>
    </source>
</evidence>
<dbReference type="EMBL" id="MTYJ01000029">
    <property type="protein sequence ID" value="OQV20546.1"/>
    <property type="molecule type" value="Genomic_DNA"/>
</dbReference>
<name>A0A1W0WZA6_HYPEX</name>